<dbReference type="Proteomes" id="UP001055072">
    <property type="component" value="Unassembled WGS sequence"/>
</dbReference>
<accession>A0ACB8U0A8</accession>
<comment type="caution">
    <text evidence="1">The sequence shown here is derived from an EMBL/GenBank/DDBJ whole genome shotgun (WGS) entry which is preliminary data.</text>
</comment>
<evidence type="ECO:0000313" key="1">
    <source>
        <dbReference type="EMBL" id="KAI0087676.1"/>
    </source>
</evidence>
<dbReference type="EMBL" id="MU274916">
    <property type="protein sequence ID" value="KAI0087676.1"/>
    <property type="molecule type" value="Genomic_DNA"/>
</dbReference>
<organism evidence="1 2">
    <name type="scientific">Irpex rosettiformis</name>
    <dbReference type="NCBI Taxonomy" id="378272"/>
    <lineage>
        <taxon>Eukaryota</taxon>
        <taxon>Fungi</taxon>
        <taxon>Dikarya</taxon>
        <taxon>Basidiomycota</taxon>
        <taxon>Agaricomycotina</taxon>
        <taxon>Agaricomycetes</taxon>
        <taxon>Polyporales</taxon>
        <taxon>Irpicaceae</taxon>
        <taxon>Irpex</taxon>
    </lineage>
</organism>
<name>A0ACB8U0A8_9APHY</name>
<gene>
    <name evidence="1" type="ORF">BDY19DRAFT_1010104</name>
</gene>
<proteinExistence type="predicted"/>
<sequence>MRAVQAVYLWSLLRPFHWSGLYIVDKPWLSADCVVLPRFRTVCRRVVCLSPPGDLPTSTTSEQGIICVRIPLHAVVAFVPVTCRAQIEQLLPPSMTYIPLSIADLRICSCDRCCLGSCIFVYAVFRLPIYSAVTHTLSPAPPAAPGLPPPRIPVPLREDGCSAGFPPAPLSLDERAAIVNGWCDSVSGHALHEGVCASCACLFPETQLKCIPTTSSVLQSLCPSSAHASRGPLAVLSQTEPLLCPSGVRSSNSGVNEALICSSCMSSLSKRRIPPLSLRNSRWLGEVPSCLHDLSFMEKILVSRYRHNRCIVRVDIHAPYKMRANAIVFSQPVAQLLPVLPMPRAELDHIVAVLFTGSVSPSASDFKRTPVFVRPSKIWTALLWLKENHPSYGDVLLSSQNLAAYSEDNIPVTFFHQLTPEGDPINTLGVSDSTAASGTESDICPLSVHGVTEEDIVSMSFNEQALRAIHHLRMGGNILTVGSSSSPESIYNNPDLFPGLFPWLYPYGVGGPETVREVDIPRVRYFRACLLYYDRRFQEDAYFPFIVLNQAQIRESSVGGYILTERRNFDKVADRLLSTDPEVLT</sequence>
<evidence type="ECO:0000313" key="2">
    <source>
        <dbReference type="Proteomes" id="UP001055072"/>
    </source>
</evidence>
<protein>
    <submittedName>
        <fullName evidence="1">Uncharacterized protein</fullName>
    </submittedName>
</protein>
<feature type="non-terminal residue" evidence="1">
    <location>
        <position position="585"/>
    </location>
</feature>
<reference evidence="1" key="1">
    <citation type="journal article" date="2021" name="Environ. Microbiol.">
        <title>Gene family expansions and transcriptome signatures uncover fungal adaptations to wood decay.</title>
        <authorList>
            <person name="Hage H."/>
            <person name="Miyauchi S."/>
            <person name="Viragh M."/>
            <person name="Drula E."/>
            <person name="Min B."/>
            <person name="Chaduli D."/>
            <person name="Navarro D."/>
            <person name="Favel A."/>
            <person name="Norest M."/>
            <person name="Lesage-Meessen L."/>
            <person name="Balint B."/>
            <person name="Merenyi Z."/>
            <person name="de Eugenio L."/>
            <person name="Morin E."/>
            <person name="Martinez A.T."/>
            <person name="Baldrian P."/>
            <person name="Stursova M."/>
            <person name="Martinez M.J."/>
            <person name="Novotny C."/>
            <person name="Magnuson J.K."/>
            <person name="Spatafora J.W."/>
            <person name="Maurice S."/>
            <person name="Pangilinan J."/>
            <person name="Andreopoulos W."/>
            <person name="LaButti K."/>
            <person name="Hundley H."/>
            <person name="Na H."/>
            <person name="Kuo A."/>
            <person name="Barry K."/>
            <person name="Lipzen A."/>
            <person name="Henrissat B."/>
            <person name="Riley R."/>
            <person name="Ahrendt S."/>
            <person name="Nagy L.G."/>
            <person name="Grigoriev I.V."/>
            <person name="Martin F."/>
            <person name="Rosso M.N."/>
        </authorList>
    </citation>
    <scope>NUCLEOTIDE SEQUENCE</scope>
    <source>
        <strain evidence="1">CBS 384.51</strain>
    </source>
</reference>
<keyword evidence="2" id="KW-1185">Reference proteome</keyword>